<keyword evidence="2" id="KW-1185">Reference proteome</keyword>
<evidence type="ECO:0000313" key="2">
    <source>
        <dbReference type="Proteomes" id="UP001151760"/>
    </source>
</evidence>
<proteinExistence type="predicted"/>
<gene>
    <name evidence="1" type="ORF">Tco_0707063</name>
</gene>
<comment type="caution">
    <text evidence="1">The sequence shown here is derived from an EMBL/GenBank/DDBJ whole genome shotgun (WGS) entry which is preliminary data.</text>
</comment>
<protein>
    <submittedName>
        <fullName evidence="1">Uncharacterized protein</fullName>
    </submittedName>
</protein>
<organism evidence="1 2">
    <name type="scientific">Tanacetum coccineum</name>
    <dbReference type="NCBI Taxonomy" id="301880"/>
    <lineage>
        <taxon>Eukaryota</taxon>
        <taxon>Viridiplantae</taxon>
        <taxon>Streptophyta</taxon>
        <taxon>Embryophyta</taxon>
        <taxon>Tracheophyta</taxon>
        <taxon>Spermatophyta</taxon>
        <taxon>Magnoliopsida</taxon>
        <taxon>eudicotyledons</taxon>
        <taxon>Gunneridae</taxon>
        <taxon>Pentapetalae</taxon>
        <taxon>asterids</taxon>
        <taxon>campanulids</taxon>
        <taxon>Asterales</taxon>
        <taxon>Asteraceae</taxon>
        <taxon>Asteroideae</taxon>
        <taxon>Anthemideae</taxon>
        <taxon>Anthemidinae</taxon>
        <taxon>Tanacetum</taxon>
    </lineage>
</organism>
<dbReference type="Proteomes" id="UP001151760">
    <property type="component" value="Unassembled WGS sequence"/>
</dbReference>
<reference evidence="1" key="2">
    <citation type="submission" date="2022-01" db="EMBL/GenBank/DDBJ databases">
        <authorList>
            <person name="Yamashiro T."/>
            <person name="Shiraishi A."/>
            <person name="Satake H."/>
            <person name="Nakayama K."/>
        </authorList>
    </citation>
    <scope>NUCLEOTIDE SEQUENCE</scope>
</reference>
<dbReference type="EMBL" id="BQNB010010214">
    <property type="protein sequence ID" value="GJS74222.1"/>
    <property type="molecule type" value="Genomic_DNA"/>
</dbReference>
<sequence>MLTSDSLFYSINIVPVISELDLELAPTYMINYDLELLEIITFESSLQYHRESCYLVNLVTSGPTCSYFSFVLKDIE</sequence>
<accession>A0ABQ4YA20</accession>
<reference evidence="1" key="1">
    <citation type="journal article" date="2022" name="Int. J. Mol. Sci.">
        <title>Draft Genome of Tanacetum Coccineum: Genomic Comparison of Closely Related Tanacetum-Family Plants.</title>
        <authorList>
            <person name="Yamashiro T."/>
            <person name="Shiraishi A."/>
            <person name="Nakayama K."/>
            <person name="Satake H."/>
        </authorList>
    </citation>
    <scope>NUCLEOTIDE SEQUENCE</scope>
</reference>
<evidence type="ECO:0000313" key="1">
    <source>
        <dbReference type="EMBL" id="GJS74222.1"/>
    </source>
</evidence>
<name>A0ABQ4YA20_9ASTR</name>